<dbReference type="GO" id="GO:0006281">
    <property type="term" value="P:DNA repair"/>
    <property type="evidence" value="ECO:0007669"/>
    <property type="project" value="UniProtKB-KW"/>
</dbReference>
<name>A0A0W0R3N1_9GAMM</name>
<evidence type="ECO:0000256" key="5">
    <source>
        <dbReference type="ARBA" id="ARBA00022723"/>
    </source>
</evidence>
<sequence>MKVAVAVITDIQKRFLIAQRPPHVSHPGLWEFPGGKLEEDESPAIALLREVREEVGLEVVDYQFLGEVNYDYSDKKVHLLVFHVKAFQGEPLCLENQPQMNWVPFSHLKDFEFPAANKQIIELIRNKLL</sequence>
<keyword evidence="20" id="KW-1185">Reference proteome</keyword>
<dbReference type="PROSITE" id="PS51462">
    <property type="entry name" value="NUDIX"/>
    <property type="match status" value="1"/>
</dbReference>
<evidence type="ECO:0000256" key="2">
    <source>
        <dbReference type="ARBA" id="ARBA00005582"/>
    </source>
</evidence>
<evidence type="ECO:0000256" key="14">
    <source>
        <dbReference type="ARBA" id="ARBA00041592"/>
    </source>
</evidence>
<keyword evidence="8" id="KW-0460">Magnesium</keyword>
<evidence type="ECO:0000256" key="1">
    <source>
        <dbReference type="ARBA" id="ARBA00001946"/>
    </source>
</evidence>
<dbReference type="InterPro" id="IPR029119">
    <property type="entry name" value="MutY_C"/>
</dbReference>
<dbReference type="Proteomes" id="UP000281170">
    <property type="component" value="Plasmid 11"/>
</dbReference>
<evidence type="ECO:0000256" key="9">
    <source>
        <dbReference type="ARBA" id="ARBA00023204"/>
    </source>
</evidence>
<evidence type="ECO:0000256" key="10">
    <source>
        <dbReference type="ARBA" id="ARBA00035861"/>
    </source>
</evidence>
<geneLocation type="plasmid" evidence="19 21">
    <name>11</name>
</geneLocation>
<dbReference type="PROSITE" id="PS00893">
    <property type="entry name" value="NUDIX_BOX"/>
    <property type="match status" value="1"/>
</dbReference>
<protein>
    <recommendedName>
        <fullName evidence="13">8-oxo-dGTP diphosphatase</fullName>
        <ecNumber evidence="12">3.6.1.55</ecNumber>
    </recommendedName>
    <alternativeName>
        <fullName evidence="16">7,8-dihydro-8-oxoguanine-triphosphatase</fullName>
    </alternativeName>
    <alternativeName>
        <fullName evidence="15">Mutator protein MutT</fullName>
    </alternativeName>
    <alternativeName>
        <fullName evidence="14">dGTP pyrophosphohydrolase</fullName>
    </alternativeName>
</protein>
<dbReference type="InterPro" id="IPR020084">
    <property type="entry name" value="NUDIX_hydrolase_CS"/>
</dbReference>
<keyword evidence="5" id="KW-0479">Metal-binding</keyword>
<dbReference type="InterPro" id="IPR047127">
    <property type="entry name" value="MutT-like"/>
</dbReference>
<evidence type="ECO:0000256" key="6">
    <source>
        <dbReference type="ARBA" id="ARBA00022763"/>
    </source>
</evidence>
<keyword evidence="7 18" id="KW-0378">Hydrolase</keyword>
<evidence type="ECO:0000256" key="11">
    <source>
        <dbReference type="ARBA" id="ARBA00036904"/>
    </source>
</evidence>
<dbReference type="Proteomes" id="UP000054859">
    <property type="component" value="Unassembled WGS sequence"/>
</dbReference>
<evidence type="ECO:0000313" key="19">
    <source>
        <dbReference type="EMBL" id="VEH85149.1"/>
    </source>
</evidence>
<accession>A0A0W0R3N1</accession>
<dbReference type="RefSeq" id="WP_188331942.1">
    <property type="nucleotide sequence ID" value="NZ_CAAAHS010000008.1"/>
</dbReference>
<dbReference type="GO" id="GO:0006260">
    <property type="term" value="P:DNA replication"/>
    <property type="evidence" value="ECO:0007669"/>
    <property type="project" value="UniProtKB-KW"/>
</dbReference>
<dbReference type="PANTHER" id="PTHR47707:SF1">
    <property type="entry name" value="NUDIX HYDROLASE FAMILY PROTEIN"/>
    <property type="match status" value="1"/>
</dbReference>
<evidence type="ECO:0000313" key="21">
    <source>
        <dbReference type="Proteomes" id="UP000281170"/>
    </source>
</evidence>
<dbReference type="PRINTS" id="PR00502">
    <property type="entry name" value="NUDIXFAMILY"/>
</dbReference>
<evidence type="ECO:0000256" key="7">
    <source>
        <dbReference type="ARBA" id="ARBA00022801"/>
    </source>
</evidence>
<keyword evidence="6" id="KW-0227">DNA damage</keyword>
<comment type="cofactor">
    <cofactor evidence="1">
        <name>Mg(2+)</name>
        <dbReference type="ChEBI" id="CHEBI:18420"/>
    </cofactor>
</comment>
<keyword evidence="19" id="KW-0614">Plasmid</keyword>
<keyword evidence="3" id="KW-0515">Mutator protein</keyword>
<dbReference type="STRING" id="45056.Lade_0313"/>
<dbReference type="GO" id="GO:0046872">
    <property type="term" value="F:metal ion binding"/>
    <property type="evidence" value="ECO:0007669"/>
    <property type="project" value="UniProtKB-KW"/>
</dbReference>
<evidence type="ECO:0000256" key="15">
    <source>
        <dbReference type="ARBA" id="ARBA00041979"/>
    </source>
</evidence>
<dbReference type="EMBL" id="LR134420">
    <property type="protein sequence ID" value="VEH85149.1"/>
    <property type="molecule type" value="Genomic_DNA"/>
</dbReference>
<reference evidence="18 20" key="1">
    <citation type="submission" date="2015-11" db="EMBL/GenBank/DDBJ databases">
        <title>Identification of large and diverse effector repertoires of 38 Legionella species.</title>
        <authorList>
            <person name="Burstein D."/>
            <person name="Amaro F."/>
            <person name="Zusman T."/>
            <person name="Lifshitz Z."/>
            <person name="Cohen O."/>
            <person name="Gilbert J.A."/>
            <person name="Pupko T."/>
            <person name="Shuman H.A."/>
            <person name="Segal G."/>
        </authorList>
    </citation>
    <scope>NUCLEOTIDE SEQUENCE [LARGE SCALE GENOMIC DNA]</scope>
    <source>
        <strain evidence="18 20">1762-AUS-E</strain>
    </source>
</reference>
<dbReference type="InterPro" id="IPR000086">
    <property type="entry name" value="NUDIX_hydrolase_dom"/>
</dbReference>
<dbReference type="GO" id="GO:0044715">
    <property type="term" value="F:8-oxo-dGDP phosphatase activity"/>
    <property type="evidence" value="ECO:0007669"/>
    <property type="project" value="TreeGrafter"/>
</dbReference>
<evidence type="ECO:0000313" key="20">
    <source>
        <dbReference type="Proteomes" id="UP000054859"/>
    </source>
</evidence>
<dbReference type="AlphaFoldDB" id="A0A0W0R3N1"/>
<comment type="catalytic activity">
    <reaction evidence="11">
        <text>8-oxo-GTP + H2O = 8-oxo-GMP + diphosphate + H(+)</text>
        <dbReference type="Rhea" id="RHEA:67616"/>
        <dbReference type="ChEBI" id="CHEBI:15377"/>
        <dbReference type="ChEBI" id="CHEBI:15378"/>
        <dbReference type="ChEBI" id="CHEBI:33019"/>
        <dbReference type="ChEBI" id="CHEBI:143553"/>
        <dbReference type="ChEBI" id="CHEBI:145694"/>
    </reaction>
</comment>
<evidence type="ECO:0000256" key="8">
    <source>
        <dbReference type="ARBA" id="ARBA00022842"/>
    </source>
</evidence>
<evidence type="ECO:0000256" key="4">
    <source>
        <dbReference type="ARBA" id="ARBA00022705"/>
    </source>
</evidence>
<dbReference type="EC" id="3.6.1.55" evidence="12"/>
<evidence type="ECO:0000256" key="13">
    <source>
        <dbReference type="ARBA" id="ARBA00040794"/>
    </source>
</evidence>
<dbReference type="SUPFAM" id="SSF55811">
    <property type="entry name" value="Nudix"/>
    <property type="match status" value="1"/>
</dbReference>
<dbReference type="CDD" id="cd03425">
    <property type="entry name" value="NUDIX_MutT_NudA_like"/>
    <property type="match status" value="1"/>
</dbReference>
<evidence type="ECO:0000256" key="3">
    <source>
        <dbReference type="ARBA" id="ARBA00022457"/>
    </source>
</evidence>
<evidence type="ECO:0000259" key="17">
    <source>
        <dbReference type="PROSITE" id="PS51462"/>
    </source>
</evidence>
<dbReference type="Pfam" id="PF14815">
    <property type="entry name" value="NUDIX_4"/>
    <property type="match status" value="1"/>
</dbReference>
<reference evidence="19 21" key="2">
    <citation type="submission" date="2018-12" db="EMBL/GenBank/DDBJ databases">
        <authorList>
            <consortium name="Pathogen Informatics"/>
        </authorList>
    </citation>
    <scope>NUCLEOTIDE SEQUENCE [LARGE SCALE GENOMIC DNA]</scope>
    <source>
        <strain evidence="19 21">NCTC12735</strain>
        <plasmid evidence="21">11</plasmid>
    </source>
</reference>
<feature type="domain" description="Nudix hydrolase" evidence="17">
    <location>
        <begin position="1"/>
        <end position="128"/>
    </location>
</feature>
<evidence type="ECO:0000256" key="16">
    <source>
        <dbReference type="ARBA" id="ARBA00042798"/>
    </source>
</evidence>
<dbReference type="InterPro" id="IPR015797">
    <property type="entry name" value="NUDIX_hydrolase-like_dom_sf"/>
</dbReference>
<dbReference type="PATRIC" id="fig|45056.6.peg.319"/>
<proteinExistence type="inferred from homology"/>
<evidence type="ECO:0000256" key="12">
    <source>
        <dbReference type="ARBA" id="ARBA00038905"/>
    </source>
</evidence>
<dbReference type="GO" id="GO:0008413">
    <property type="term" value="F:8-oxo-7,8-dihydroguanosine triphosphate pyrophosphatase activity"/>
    <property type="evidence" value="ECO:0007669"/>
    <property type="project" value="TreeGrafter"/>
</dbReference>
<comment type="catalytic activity">
    <reaction evidence="10">
        <text>8-oxo-dGTP + H2O = 8-oxo-dGMP + diphosphate + H(+)</text>
        <dbReference type="Rhea" id="RHEA:31575"/>
        <dbReference type="ChEBI" id="CHEBI:15377"/>
        <dbReference type="ChEBI" id="CHEBI:15378"/>
        <dbReference type="ChEBI" id="CHEBI:33019"/>
        <dbReference type="ChEBI" id="CHEBI:63224"/>
        <dbReference type="ChEBI" id="CHEBI:77896"/>
        <dbReference type="EC" id="3.6.1.55"/>
    </reaction>
</comment>
<dbReference type="GO" id="GO:0035539">
    <property type="term" value="F:8-oxo-7,8-dihydrodeoxyguanosine triphosphate pyrophosphatase activity"/>
    <property type="evidence" value="ECO:0007669"/>
    <property type="project" value="UniProtKB-EC"/>
</dbReference>
<dbReference type="KEGG" id="ladl:NCTC12735_00772"/>
<dbReference type="InterPro" id="IPR020476">
    <property type="entry name" value="Nudix_hydrolase"/>
</dbReference>
<evidence type="ECO:0000313" key="18">
    <source>
        <dbReference type="EMBL" id="KTC65655.1"/>
    </source>
</evidence>
<gene>
    <name evidence="18" type="primary">mutT</name>
    <name evidence="18" type="ORF">Lade_0313</name>
    <name evidence="19" type="ORF">NCTC12735_00772</name>
</gene>
<dbReference type="GO" id="GO:0044716">
    <property type="term" value="F:8-oxo-GDP phosphatase activity"/>
    <property type="evidence" value="ECO:0007669"/>
    <property type="project" value="TreeGrafter"/>
</dbReference>
<dbReference type="PANTHER" id="PTHR47707">
    <property type="entry name" value="8-OXO-DGTP DIPHOSPHATASE"/>
    <property type="match status" value="1"/>
</dbReference>
<keyword evidence="4" id="KW-0235">DNA replication</keyword>
<dbReference type="Gene3D" id="3.90.79.10">
    <property type="entry name" value="Nucleoside Triphosphate Pyrophosphohydrolase"/>
    <property type="match status" value="1"/>
</dbReference>
<dbReference type="EMBL" id="LNKA01000001">
    <property type="protein sequence ID" value="KTC65655.1"/>
    <property type="molecule type" value="Genomic_DNA"/>
</dbReference>
<comment type="similarity">
    <text evidence="2">Belongs to the Nudix hydrolase family.</text>
</comment>
<keyword evidence="9" id="KW-0234">DNA repair</keyword>
<organism evidence="18 20">
    <name type="scientific">Legionella adelaidensis</name>
    <dbReference type="NCBI Taxonomy" id="45056"/>
    <lineage>
        <taxon>Bacteria</taxon>
        <taxon>Pseudomonadati</taxon>
        <taxon>Pseudomonadota</taxon>
        <taxon>Gammaproteobacteria</taxon>
        <taxon>Legionellales</taxon>
        <taxon>Legionellaceae</taxon>
        <taxon>Legionella</taxon>
    </lineage>
</organism>